<dbReference type="AlphaFoldDB" id="A0A097R783"/>
<name>A0A097R783_HAFAL</name>
<reference evidence="3 4" key="1">
    <citation type="journal article" date="2014" name="Gut Pathog.">
        <title>Gene clusters of Hafnia alvei strain FB1 important in survival and pathogenesis: a draft genome perspective.</title>
        <authorList>
            <person name="Tan J.Y."/>
            <person name="Yin W.F."/>
            <person name="Chan K.G."/>
        </authorList>
    </citation>
    <scope>NUCLEOTIDE SEQUENCE [LARGE SCALE GENOMIC DNA]</scope>
    <source>
        <strain evidence="3 4">FB1</strain>
    </source>
</reference>
<dbReference type="SUPFAM" id="SSF53271">
    <property type="entry name" value="PRTase-like"/>
    <property type="match status" value="1"/>
</dbReference>
<dbReference type="CDD" id="cd06223">
    <property type="entry name" value="PRTases_typeI"/>
    <property type="match status" value="1"/>
</dbReference>
<accession>A0A097R783</accession>
<dbReference type="InterPro" id="IPR051910">
    <property type="entry name" value="ComF/GntX_DNA_util-trans"/>
</dbReference>
<comment type="similarity">
    <text evidence="1">Belongs to the ComF/GntX family.</text>
</comment>
<organism evidence="3 4">
    <name type="scientific">Hafnia alvei FB1</name>
    <dbReference type="NCBI Taxonomy" id="1453496"/>
    <lineage>
        <taxon>Bacteria</taxon>
        <taxon>Pseudomonadati</taxon>
        <taxon>Pseudomonadota</taxon>
        <taxon>Gammaproteobacteria</taxon>
        <taxon>Enterobacterales</taxon>
        <taxon>Hafniaceae</taxon>
        <taxon>Hafnia</taxon>
    </lineage>
</organism>
<dbReference type="PATRIC" id="fig|1453496.5.peg.4253"/>
<feature type="domain" description="Phosphoribosyltransferase" evidence="2">
    <location>
        <begin position="137"/>
        <end position="225"/>
    </location>
</feature>
<evidence type="ECO:0000256" key="1">
    <source>
        <dbReference type="ARBA" id="ARBA00008007"/>
    </source>
</evidence>
<dbReference type="PANTHER" id="PTHR47505:SF1">
    <property type="entry name" value="DNA UTILIZATION PROTEIN YHGH"/>
    <property type="match status" value="1"/>
</dbReference>
<dbReference type="Pfam" id="PF00156">
    <property type="entry name" value="Pribosyltran"/>
    <property type="match status" value="1"/>
</dbReference>
<dbReference type="InterPro" id="IPR000836">
    <property type="entry name" value="PRTase_dom"/>
</dbReference>
<dbReference type="HOGENOM" id="CLU_054549_0_2_6"/>
<dbReference type="OrthoDB" id="9793412at2"/>
<sequence length="227" mass="25977">MFNLSAHCWICQLPLVMPTQGICSFCSAACLLKPRVCPCCGLPSEHTTRACGRCIQKAPYWQQLIFVSDYQPPLRQLVHRLKYQGKWQIASALSRLMLLSYLYARRTRHLPKPDLITVIPLHHQRQWRRGFNQSDRLARPLAQWLGCAYIPDIIKRTRKTKPQQSLNAIQRRRNLRNAFSCQQNLSGKHVLVVDDVLTTGSTMGEVSRLLLAQGAKSIQVVCLCRTL</sequence>
<keyword evidence="3" id="KW-0328">Glycosyltransferase</keyword>
<dbReference type="KEGG" id="hav:AT03_20675"/>
<keyword evidence="4" id="KW-1185">Reference proteome</keyword>
<dbReference type="Proteomes" id="UP000029986">
    <property type="component" value="Chromosome"/>
</dbReference>
<gene>
    <name evidence="3" type="ORF">AT03_20675</name>
</gene>
<keyword evidence="3" id="KW-0808">Transferase</keyword>
<dbReference type="eggNOG" id="COG1040">
    <property type="taxonomic scope" value="Bacteria"/>
</dbReference>
<dbReference type="NCBIfam" id="NF008616">
    <property type="entry name" value="PRK11595.1"/>
    <property type="match status" value="1"/>
</dbReference>
<proteinExistence type="inferred from homology"/>
<dbReference type="PANTHER" id="PTHR47505">
    <property type="entry name" value="DNA UTILIZATION PROTEIN YHGH"/>
    <property type="match status" value="1"/>
</dbReference>
<evidence type="ECO:0000313" key="4">
    <source>
        <dbReference type="Proteomes" id="UP000029986"/>
    </source>
</evidence>
<dbReference type="GO" id="GO:0016757">
    <property type="term" value="F:glycosyltransferase activity"/>
    <property type="evidence" value="ECO:0007669"/>
    <property type="project" value="UniProtKB-KW"/>
</dbReference>
<protein>
    <submittedName>
        <fullName evidence="3">Phosphoribosyltransferase</fullName>
    </submittedName>
</protein>
<evidence type="ECO:0000259" key="2">
    <source>
        <dbReference type="Pfam" id="PF00156"/>
    </source>
</evidence>
<dbReference type="EMBL" id="CP009706">
    <property type="protein sequence ID" value="AIU74579.1"/>
    <property type="molecule type" value="Genomic_DNA"/>
</dbReference>
<evidence type="ECO:0000313" key="3">
    <source>
        <dbReference type="EMBL" id="AIU74579.1"/>
    </source>
</evidence>
<dbReference type="InterPro" id="IPR029057">
    <property type="entry name" value="PRTase-like"/>
</dbReference>
<dbReference type="Gene3D" id="3.40.50.2020">
    <property type="match status" value="1"/>
</dbReference>
<dbReference type="RefSeq" id="WP_025799325.1">
    <property type="nucleotide sequence ID" value="NZ_CP009706.1"/>
</dbReference>